<gene>
    <name evidence="1" type="ORF">B0H16DRAFT_1472728</name>
</gene>
<dbReference type="EMBL" id="JARKIB010000209">
    <property type="protein sequence ID" value="KAJ7723639.1"/>
    <property type="molecule type" value="Genomic_DNA"/>
</dbReference>
<sequence>MTAPPYLSSVVRRKFKKFNTGLTTQSWYGGLPPLIQSVMQEFQEHISRFNTGKEIESWYGSSPPALVVARNFKSNKNEVLVWQLASAHAGSINSFKRWAEVQHRHNNRVLVWRLTSGYNLMDRGNSRGERRPNNRVLVQHKDNNKVLVWRLAFMHYVLMGVSRAHIQVQYRVNNEVLAWRLISTYTAVDAPRGWSGLEVERAYMILSRRSRESHSKPVKANPSSVDDI</sequence>
<reference evidence="1" key="1">
    <citation type="submission" date="2023-03" db="EMBL/GenBank/DDBJ databases">
        <title>Massive genome expansion in bonnet fungi (Mycena s.s.) driven by repeated elements and novel gene families across ecological guilds.</title>
        <authorList>
            <consortium name="Lawrence Berkeley National Laboratory"/>
            <person name="Harder C.B."/>
            <person name="Miyauchi S."/>
            <person name="Viragh M."/>
            <person name="Kuo A."/>
            <person name="Thoen E."/>
            <person name="Andreopoulos B."/>
            <person name="Lu D."/>
            <person name="Skrede I."/>
            <person name="Drula E."/>
            <person name="Henrissat B."/>
            <person name="Morin E."/>
            <person name="Kohler A."/>
            <person name="Barry K."/>
            <person name="LaButti K."/>
            <person name="Morin E."/>
            <person name="Salamov A."/>
            <person name="Lipzen A."/>
            <person name="Mereny Z."/>
            <person name="Hegedus B."/>
            <person name="Baldrian P."/>
            <person name="Stursova M."/>
            <person name="Weitz H."/>
            <person name="Taylor A."/>
            <person name="Grigoriev I.V."/>
            <person name="Nagy L.G."/>
            <person name="Martin F."/>
            <person name="Kauserud H."/>
        </authorList>
    </citation>
    <scope>NUCLEOTIDE SEQUENCE</scope>
    <source>
        <strain evidence="1">CBHHK182m</strain>
    </source>
</reference>
<dbReference type="Proteomes" id="UP001215598">
    <property type="component" value="Unassembled WGS sequence"/>
</dbReference>
<evidence type="ECO:0000313" key="1">
    <source>
        <dbReference type="EMBL" id="KAJ7723639.1"/>
    </source>
</evidence>
<evidence type="ECO:0000313" key="2">
    <source>
        <dbReference type="Proteomes" id="UP001215598"/>
    </source>
</evidence>
<name>A0AAD7HMX1_9AGAR</name>
<organism evidence="1 2">
    <name type="scientific">Mycena metata</name>
    <dbReference type="NCBI Taxonomy" id="1033252"/>
    <lineage>
        <taxon>Eukaryota</taxon>
        <taxon>Fungi</taxon>
        <taxon>Dikarya</taxon>
        <taxon>Basidiomycota</taxon>
        <taxon>Agaricomycotina</taxon>
        <taxon>Agaricomycetes</taxon>
        <taxon>Agaricomycetidae</taxon>
        <taxon>Agaricales</taxon>
        <taxon>Marasmiineae</taxon>
        <taxon>Mycenaceae</taxon>
        <taxon>Mycena</taxon>
    </lineage>
</organism>
<protein>
    <submittedName>
        <fullName evidence="1">Uncharacterized protein</fullName>
    </submittedName>
</protein>
<proteinExistence type="predicted"/>
<comment type="caution">
    <text evidence="1">The sequence shown here is derived from an EMBL/GenBank/DDBJ whole genome shotgun (WGS) entry which is preliminary data.</text>
</comment>
<dbReference type="AlphaFoldDB" id="A0AAD7HMX1"/>
<keyword evidence="2" id="KW-1185">Reference proteome</keyword>
<accession>A0AAD7HMX1</accession>